<evidence type="ECO:0000313" key="8">
    <source>
        <dbReference type="Proteomes" id="UP001596002"/>
    </source>
</evidence>
<comment type="similarity">
    <text evidence="2">Belongs to the autoinducer-2 exporter (AI-2E) (TC 2.A.86) family.</text>
</comment>
<evidence type="ECO:0000256" key="4">
    <source>
        <dbReference type="ARBA" id="ARBA00022989"/>
    </source>
</evidence>
<feature type="transmembrane region" description="Helical" evidence="6">
    <location>
        <begin position="77"/>
        <end position="98"/>
    </location>
</feature>
<keyword evidence="3 6" id="KW-0812">Transmembrane</keyword>
<accession>A0ABV9Q359</accession>
<keyword evidence="8" id="KW-1185">Reference proteome</keyword>
<feature type="transmembrane region" description="Helical" evidence="6">
    <location>
        <begin position="221"/>
        <end position="238"/>
    </location>
</feature>
<gene>
    <name evidence="7" type="ORF">ACFO8Q_12700</name>
</gene>
<feature type="transmembrane region" description="Helical" evidence="6">
    <location>
        <begin position="244"/>
        <end position="263"/>
    </location>
</feature>
<evidence type="ECO:0000256" key="6">
    <source>
        <dbReference type="SAM" id="Phobius"/>
    </source>
</evidence>
<feature type="transmembrane region" description="Helical" evidence="6">
    <location>
        <begin position="313"/>
        <end position="344"/>
    </location>
</feature>
<dbReference type="PROSITE" id="PS51257">
    <property type="entry name" value="PROKAR_LIPOPROTEIN"/>
    <property type="match status" value="1"/>
</dbReference>
<evidence type="ECO:0000313" key="7">
    <source>
        <dbReference type="EMBL" id="MFC4768208.1"/>
    </source>
</evidence>
<feature type="transmembrane region" description="Helical" evidence="6">
    <location>
        <begin position="12"/>
        <end position="30"/>
    </location>
</feature>
<dbReference type="PANTHER" id="PTHR21716">
    <property type="entry name" value="TRANSMEMBRANE PROTEIN"/>
    <property type="match status" value="1"/>
</dbReference>
<feature type="transmembrane region" description="Helical" evidence="6">
    <location>
        <begin position="162"/>
        <end position="180"/>
    </location>
</feature>
<organism evidence="7 8">
    <name type="scientific">Effusibacillus consociatus</name>
    <dbReference type="NCBI Taxonomy" id="1117041"/>
    <lineage>
        <taxon>Bacteria</taxon>
        <taxon>Bacillati</taxon>
        <taxon>Bacillota</taxon>
        <taxon>Bacilli</taxon>
        <taxon>Bacillales</taxon>
        <taxon>Alicyclobacillaceae</taxon>
        <taxon>Effusibacillus</taxon>
    </lineage>
</organism>
<evidence type="ECO:0000256" key="5">
    <source>
        <dbReference type="ARBA" id="ARBA00023136"/>
    </source>
</evidence>
<feature type="transmembrane region" description="Helical" evidence="6">
    <location>
        <begin position="270"/>
        <end position="293"/>
    </location>
</feature>
<dbReference type="Pfam" id="PF01594">
    <property type="entry name" value="AI-2E_transport"/>
    <property type="match status" value="1"/>
</dbReference>
<proteinExistence type="inferred from homology"/>
<protein>
    <submittedName>
        <fullName evidence="7">AI-2E family transporter</fullName>
    </submittedName>
</protein>
<sequence length="354" mass="39201">MERAPRNRSIEIALLVLLILGCVFLLTQMSGLLRGIWVVFRAVLTPFLIAVVISYMLNPIVTKLVDRGVPRGVSVILIYFVFFTVLAVVLVNTIPVFITQLKEFAETLPSIIEQVETWSKNLDDGARKMPEAVHKAIDTNLVAFEEAVTRYITNFLGSLGSTLEQVLTALVIPFLVFYMLKDLKVMERTVVTIFPTRHRKELIDLVKSIDEALGNYIRGQLLVMLLIGILVYAGYLIVGMPYSLMLALFVAVTNIIPYIGPFIGAAPAIILAFTISPIMALKVTIVNLIVQQLEGNFIAPQIVSKSLNLHPLLIIFALLLGGEVGGIMGLILAVPVVAVLKVIFEHIVEHYVRR</sequence>
<name>A0ABV9Q359_9BACL</name>
<dbReference type="EMBL" id="JBHSHC010000097">
    <property type="protein sequence ID" value="MFC4768208.1"/>
    <property type="molecule type" value="Genomic_DNA"/>
</dbReference>
<evidence type="ECO:0000256" key="2">
    <source>
        <dbReference type="ARBA" id="ARBA00009773"/>
    </source>
</evidence>
<evidence type="ECO:0000256" key="1">
    <source>
        <dbReference type="ARBA" id="ARBA00004141"/>
    </source>
</evidence>
<dbReference type="InterPro" id="IPR002549">
    <property type="entry name" value="AI-2E-like"/>
</dbReference>
<feature type="transmembrane region" description="Helical" evidence="6">
    <location>
        <begin position="36"/>
        <end position="57"/>
    </location>
</feature>
<reference evidence="8" key="1">
    <citation type="journal article" date="2019" name="Int. J. Syst. Evol. Microbiol.">
        <title>The Global Catalogue of Microorganisms (GCM) 10K type strain sequencing project: providing services to taxonomists for standard genome sequencing and annotation.</title>
        <authorList>
            <consortium name="The Broad Institute Genomics Platform"/>
            <consortium name="The Broad Institute Genome Sequencing Center for Infectious Disease"/>
            <person name="Wu L."/>
            <person name="Ma J."/>
        </authorList>
    </citation>
    <scope>NUCLEOTIDE SEQUENCE [LARGE SCALE GENOMIC DNA]</scope>
    <source>
        <strain evidence="8">WYCCWR 12678</strain>
    </source>
</reference>
<comment type="subcellular location">
    <subcellularLocation>
        <location evidence="1">Membrane</location>
        <topology evidence="1">Multi-pass membrane protein</topology>
    </subcellularLocation>
</comment>
<dbReference type="RefSeq" id="WP_380026137.1">
    <property type="nucleotide sequence ID" value="NZ_JBHSHC010000097.1"/>
</dbReference>
<comment type="caution">
    <text evidence="7">The sequence shown here is derived from an EMBL/GenBank/DDBJ whole genome shotgun (WGS) entry which is preliminary data.</text>
</comment>
<evidence type="ECO:0000256" key="3">
    <source>
        <dbReference type="ARBA" id="ARBA00022692"/>
    </source>
</evidence>
<keyword evidence="4 6" id="KW-1133">Transmembrane helix</keyword>
<dbReference type="PANTHER" id="PTHR21716:SF15">
    <property type="entry name" value="TRANSPORT PROTEIN YRRI-RELATED"/>
    <property type="match status" value="1"/>
</dbReference>
<dbReference type="Proteomes" id="UP001596002">
    <property type="component" value="Unassembled WGS sequence"/>
</dbReference>
<keyword evidence="5 6" id="KW-0472">Membrane</keyword>